<feature type="compositionally biased region" description="Polar residues" evidence="1">
    <location>
        <begin position="7"/>
        <end position="16"/>
    </location>
</feature>
<dbReference type="EMBL" id="BGPR01053079">
    <property type="protein sequence ID" value="GBO29884.1"/>
    <property type="molecule type" value="Genomic_DNA"/>
</dbReference>
<evidence type="ECO:0000256" key="1">
    <source>
        <dbReference type="SAM" id="MobiDB-lite"/>
    </source>
</evidence>
<reference evidence="2 3" key="1">
    <citation type="journal article" date="2019" name="Sci. Rep.">
        <title>Orb-weaving spider Araneus ventricosus genome elucidates the spidroin gene catalogue.</title>
        <authorList>
            <person name="Kono N."/>
            <person name="Nakamura H."/>
            <person name="Ohtoshi R."/>
            <person name="Moran D.A.P."/>
            <person name="Shinohara A."/>
            <person name="Yoshida Y."/>
            <person name="Fujiwara M."/>
            <person name="Mori M."/>
            <person name="Tomita M."/>
            <person name="Arakawa K."/>
        </authorList>
    </citation>
    <scope>NUCLEOTIDE SEQUENCE [LARGE SCALE GENOMIC DNA]</scope>
</reference>
<protein>
    <submittedName>
        <fullName evidence="2">Uncharacterized protein</fullName>
    </submittedName>
</protein>
<name>A0A4Y2W035_ARAVE</name>
<dbReference type="AlphaFoldDB" id="A0A4Y2W035"/>
<gene>
    <name evidence="2" type="ORF">AVEN_193842_1</name>
</gene>
<dbReference type="Proteomes" id="UP000499080">
    <property type="component" value="Unassembled WGS sequence"/>
</dbReference>
<keyword evidence="3" id="KW-1185">Reference proteome</keyword>
<feature type="region of interest" description="Disordered" evidence="1">
    <location>
        <begin position="1"/>
        <end position="25"/>
    </location>
</feature>
<evidence type="ECO:0000313" key="2">
    <source>
        <dbReference type="EMBL" id="GBO29884.1"/>
    </source>
</evidence>
<evidence type="ECO:0000313" key="3">
    <source>
        <dbReference type="Proteomes" id="UP000499080"/>
    </source>
</evidence>
<sequence length="107" mass="12426">MQYRVKLSQSGPTGSRTDVPMANDTCYERKPSTSTIAETVVRMNERKECSYKEMSKVEVIAIQLDILFGSVHKIIVHHLQFRKVCAFPNRARMAIGRWTFGRKHRRL</sequence>
<comment type="caution">
    <text evidence="2">The sequence shown here is derived from an EMBL/GenBank/DDBJ whole genome shotgun (WGS) entry which is preliminary data.</text>
</comment>
<proteinExistence type="predicted"/>
<accession>A0A4Y2W035</accession>
<organism evidence="2 3">
    <name type="scientific">Araneus ventricosus</name>
    <name type="common">Orbweaver spider</name>
    <name type="synonym">Epeira ventricosa</name>
    <dbReference type="NCBI Taxonomy" id="182803"/>
    <lineage>
        <taxon>Eukaryota</taxon>
        <taxon>Metazoa</taxon>
        <taxon>Ecdysozoa</taxon>
        <taxon>Arthropoda</taxon>
        <taxon>Chelicerata</taxon>
        <taxon>Arachnida</taxon>
        <taxon>Araneae</taxon>
        <taxon>Araneomorphae</taxon>
        <taxon>Entelegynae</taxon>
        <taxon>Araneoidea</taxon>
        <taxon>Araneidae</taxon>
        <taxon>Araneus</taxon>
    </lineage>
</organism>